<dbReference type="UniPathway" id="UPA00094"/>
<dbReference type="PaxDb" id="29760-VIT_16s0022g01580.t01"/>
<comment type="catalytic activity">
    <reaction evidence="5">
        <text>a very-long-chain acyl-CoA + malonyl-CoA + H(+) = a very-long-chain 3-oxoacyl-CoA + CO2 + CoA</text>
        <dbReference type="Rhea" id="RHEA:32727"/>
        <dbReference type="ChEBI" id="CHEBI:15378"/>
        <dbReference type="ChEBI" id="CHEBI:16526"/>
        <dbReference type="ChEBI" id="CHEBI:57287"/>
        <dbReference type="ChEBI" id="CHEBI:57384"/>
        <dbReference type="ChEBI" id="CHEBI:90725"/>
        <dbReference type="ChEBI" id="CHEBI:90736"/>
        <dbReference type="EC" id="2.3.1.199"/>
    </reaction>
</comment>
<dbReference type="EMBL" id="FN595506">
    <property type="protein sequence ID" value="CCB49278.1"/>
    <property type="molecule type" value="Genomic_DNA"/>
</dbReference>
<feature type="domain" description="Beta-ketoacyl-[acyl-carrier-protein] synthase III C-terminal" evidence="8">
    <location>
        <begin position="382"/>
        <end position="463"/>
    </location>
</feature>
<keyword evidence="3 6" id="KW-0808">Transferase</keyword>
<evidence type="ECO:0000256" key="2">
    <source>
        <dbReference type="ARBA" id="ARBA00005531"/>
    </source>
</evidence>
<proteinExistence type="inferred from homology"/>
<keyword evidence="10" id="KW-1185">Reference proteome</keyword>
<dbReference type="SMR" id="F6HAM1"/>
<dbReference type="InterPro" id="IPR013747">
    <property type="entry name" value="ACP_syn_III_C"/>
</dbReference>
<dbReference type="CDD" id="cd00831">
    <property type="entry name" value="CHS_like"/>
    <property type="match status" value="1"/>
</dbReference>
<reference evidence="10" key="1">
    <citation type="journal article" date="2007" name="Nature">
        <title>The grapevine genome sequence suggests ancestral hexaploidization in major angiosperm phyla.</title>
        <authorList>
            <consortium name="The French-Italian Public Consortium for Grapevine Genome Characterization."/>
            <person name="Jaillon O."/>
            <person name="Aury J.-M."/>
            <person name="Noel B."/>
            <person name="Policriti A."/>
            <person name="Clepet C."/>
            <person name="Casagrande A."/>
            <person name="Choisne N."/>
            <person name="Aubourg S."/>
            <person name="Vitulo N."/>
            <person name="Jubin C."/>
            <person name="Vezzi A."/>
            <person name="Legeai F."/>
            <person name="Hugueney P."/>
            <person name="Dasilva C."/>
            <person name="Horner D."/>
            <person name="Mica E."/>
            <person name="Jublot D."/>
            <person name="Poulain J."/>
            <person name="Bruyere C."/>
            <person name="Billault A."/>
            <person name="Segurens B."/>
            <person name="Gouyvenoux M."/>
            <person name="Ugarte E."/>
            <person name="Cattonaro F."/>
            <person name="Anthouard V."/>
            <person name="Vico V."/>
            <person name="Del Fabbro C."/>
            <person name="Alaux M."/>
            <person name="Di Gaspero G."/>
            <person name="Dumas V."/>
            <person name="Felice N."/>
            <person name="Paillard S."/>
            <person name="Juman I."/>
            <person name="Moroldo M."/>
            <person name="Scalabrin S."/>
            <person name="Canaguier A."/>
            <person name="Le Clainche I."/>
            <person name="Malacrida G."/>
            <person name="Durand E."/>
            <person name="Pesole G."/>
            <person name="Laucou V."/>
            <person name="Chatelet P."/>
            <person name="Merdinoglu D."/>
            <person name="Delledonne M."/>
            <person name="Pezzotti M."/>
            <person name="Lecharny A."/>
            <person name="Scarpelli C."/>
            <person name="Artiguenave F."/>
            <person name="Pe M.E."/>
            <person name="Valle G."/>
            <person name="Morgante M."/>
            <person name="Caboche M."/>
            <person name="Adam-Blondon A.-F."/>
            <person name="Weissenbach J."/>
            <person name="Quetier F."/>
            <person name="Wincker P."/>
        </authorList>
    </citation>
    <scope>NUCLEOTIDE SEQUENCE [LARGE SCALE GENOMIC DNA]</scope>
    <source>
        <strain evidence="10">cv. Pinot noir / PN40024</strain>
    </source>
</reference>
<evidence type="ECO:0000259" key="7">
    <source>
        <dbReference type="Pfam" id="PF08392"/>
    </source>
</evidence>
<evidence type="ECO:0000256" key="3">
    <source>
        <dbReference type="ARBA" id="ARBA00022679"/>
    </source>
</evidence>
<evidence type="ECO:0000256" key="1">
    <source>
        <dbReference type="ARBA" id="ARBA00005194"/>
    </source>
</evidence>
<dbReference type="GO" id="GO:0006633">
    <property type="term" value="P:fatty acid biosynthetic process"/>
    <property type="evidence" value="ECO:0007669"/>
    <property type="project" value="UniProtKB-UniPathway"/>
</dbReference>
<dbReference type="InterPro" id="IPR012392">
    <property type="entry name" value="3-ktacl-CoA_syn"/>
</dbReference>
<dbReference type="PANTHER" id="PTHR31561">
    <property type="entry name" value="3-KETOACYL-COA SYNTHASE"/>
    <property type="match status" value="1"/>
</dbReference>
<dbReference type="InParanoid" id="F6HAM1"/>
<accession>F6HAM1</accession>
<dbReference type="Pfam" id="PF08392">
    <property type="entry name" value="FAE1_CUT1_RppA"/>
    <property type="match status" value="1"/>
</dbReference>
<keyword evidence="4 6" id="KW-0012">Acyltransferase</keyword>
<sequence length="535" mass="59977">MGPLTRSIHDPLPKVIIAITLLSTLLSKHLHSTLLELARVSALLLVISIEVLSVIQKWDPIFQLFSLACFFLFFIVKPLLSKPHIYIVDFSCFKPPNCCRVPFSLFLEHASMIESFDSKSIGFMAKLLKSSGQGEQTHLSPALYYIPPITHLQESIKEVHMILFPVMEDLLSKTKLSPQDIDILIVNCTSLCSSPSLSSIIINKYSMRDDIKSFNLSGMGCSAGILGVHLAQNLLKVHKNSYAIVLSTEITSAGWYAGNDKSKLLSNCIFRMGGAAILLTNREEMKKTSKYRLLHTVRIQRAFDDKAYLSTVREEDSNGALGVTFSHDIVQVVSETVRSNITVLGSAILPLLEKFRYRASRFRKRYIQKSAEVYVPDFRRVIQHFVLPASGRSLIIDIGKGLNLGERETEASLMTLRRFGNQSSSSSWYVLAYMEAKERVKKGDKVWQLGMGSGPKCVSFVWECMRPMVEESKKGPWADCIGLRLYSTIPMEHTYSEATGNGICKLLSYLTCEALCLKQNQTTCTKKVTKDLSKT</sequence>
<organism evidence="9 10">
    <name type="scientific">Vitis vinifera</name>
    <name type="common">Grape</name>
    <dbReference type="NCBI Taxonomy" id="29760"/>
    <lineage>
        <taxon>Eukaryota</taxon>
        <taxon>Viridiplantae</taxon>
        <taxon>Streptophyta</taxon>
        <taxon>Embryophyta</taxon>
        <taxon>Tracheophyta</taxon>
        <taxon>Spermatophyta</taxon>
        <taxon>Magnoliopsida</taxon>
        <taxon>eudicotyledons</taxon>
        <taxon>Gunneridae</taxon>
        <taxon>Pentapetalae</taxon>
        <taxon>rosids</taxon>
        <taxon>Vitales</taxon>
        <taxon>Vitaceae</taxon>
        <taxon>Viteae</taxon>
        <taxon>Vitis</taxon>
    </lineage>
</organism>
<dbReference type="GO" id="GO:0016020">
    <property type="term" value="C:membrane"/>
    <property type="evidence" value="ECO:0007669"/>
    <property type="project" value="InterPro"/>
</dbReference>
<dbReference type="EC" id="2.3.1.-" evidence="6"/>
<dbReference type="Pfam" id="PF08541">
    <property type="entry name" value="ACP_syn_III_C"/>
    <property type="match status" value="1"/>
</dbReference>
<evidence type="ECO:0000313" key="9">
    <source>
        <dbReference type="EMBL" id="CCB49278.1"/>
    </source>
</evidence>
<dbReference type="eggNOG" id="ENOG502QRZR">
    <property type="taxonomic scope" value="Eukaryota"/>
</dbReference>
<evidence type="ECO:0000259" key="8">
    <source>
        <dbReference type="Pfam" id="PF08541"/>
    </source>
</evidence>
<comment type="pathway">
    <text evidence="1 6">Lipid metabolism; fatty acid biosynthesis.</text>
</comment>
<evidence type="ECO:0000256" key="6">
    <source>
        <dbReference type="PIRNR" id="PIRNR036417"/>
    </source>
</evidence>
<evidence type="ECO:0000256" key="4">
    <source>
        <dbReference type="ARBA" id="ARBA00023315"/>
    </source>
</evidence>
<dbReference type="OrthoDB" id="329835at2759"/>
<name>F6HAM1_VITVI</name>
<dbReference type="InterPro" id="IPR016039">
    <property type="entry name" value="Thiolase-like"/>
</dbReference>
<gene>
    <name evidence="9" type="ordered locus">VIT_16s0022g01580</name>
</gene>
<dbReference type="PIRSF" id="PIRSF036417">
    <property type="entry name" value="3-ktacl-CoA_syn"/>
    <property type="match status" value="1"/>
</dbReference>
<protein>
    <recommendedName>
        <fullName evidence="6">3-ketoacyl-CoA synthase</fullName>
        <ecNumber evidence="6">2.3.1.-</ecNumber>
    </recommendedName>
</protein>
<dbReference type="Proteomes" id="UP000009183">
    <property type="component" value="Chromosome 16"/>
</dbReference>
<evidence type="ECO:0000256" key="5">
    <source>
        <dbReference type="ARBA" id="ARBA00047375"/>
    </source>
</evidence>
<comment type="similarity">
    <text evidence="2 6">Belongs to the thiolase-like superfamily. Chalcone/stilbene synthases family.</text>
</comment>
<dbReference type="GO" id="GO:0009922">
    <property type="term" value="F:fatty acid elongase activity"/>
    <property type="evidence" value="ECO:0007669"/>
    <property type="project" value="UniProtKB-EC"/>
</dbReference>
<dbReference type="InterPro" id="IPR013601">
    <property type="entry name" value="FAE1_typ3_polyketide_synth"/>
</dbReference>
<dbReference type="STRING" id="29760.F6HAM1"/>
<dbReference type="HOGENOM" id="CLU_013238_2_1_1"/>
<evidence type="ECO:0000313" key="10">
    <source>
        <dbReference type="Proteomes" id="UP000009183"/>
    </source>
</evidence>
<dbReference type="Gene3D" id="3.40.47.10">
    <property type="match status" value="1"/>
</dbReference>
<dbReference type="SUPFAM" id="SSF53901">
    <property type="entry name" value="Thiolase-like"/>
    <property type="match status" value="2"/>
</dbReference>
<dbReference type="AlphaFoldDB" id="F6HAM1"/>
<feature type="domain" description="FAE" evidence="7">
    <location>
        <begin position="84"/>
        <end position="361"/>
    </location>
</feature>